<keyword evidence="10" id="KW-1185">Reference proteome</keyword>
<dbReference type="PROSITE" id="PS50082">
    <property type="entry name" value="WD_REPEATS_2"/>
    <property type="match status" value="1"/>
</dbReference>
<accession>A0A9Q0Q2D4</accession>
<dbReference type="SMART" id="SM00320">
    <property type="entry name" value="WD40"/>
    <property type="match status" value="6"/>
</dbReference>
<dbReference type="Gene3D" id="2.130.10.10">
    <property type="entry name" value="YVTN repeat-like/Quinoprotein amine dehydrogenase"/>
    <property type="match status" value="3"/>
</dbReference>
<dbReference type="Proteomes" id="UP001151532">
    <property type="component" value="Chromosome 6"/>
</dbReference>
<dbReference type="SUPFAM" id="SSF50978">
    <property type="entry name" value="WD40 repeat-like"/>
    <property type="match status" value="1"/>
</dbReference>
<evidence type="ECO:0000256" key="1">
    <source>
        <dbReference type="ARBA" id="ARBA00004604"/>
    </source>
</evidence>
<keyword evidence="4 7" id="KW-0853">WD repeat</keyword>
<evidence type="ECO:0000313" key="10">
    <source>
        <dbReference type="Proteomes" id="UP001151532"/>
    </source>
</evidence>
<organism evidence="9 10">
    <name type="scientific">Salix purpurea</name>
    <name type="common">Purple osier willow</name>
    <dbReference type="NCBI Taxonomy" id="77065"/>
    <lineage>
        <taxon>Eukaryota</taxon>
        <taxon>Viridiplantae</taxon>
        <taxon>Streptophyta</taxon>
        <taxon>Embryophyta</taxon>
        <taxon>Tracheophyta</taxon>
        <taxon>Spermatophyta</taxon>
        <taxon>Magnoliopsida</taxon>
        <taxon>eudicotyledons</taxon>
        <taxon>Gunneridae</taxon>
        <taxon>Pentapetalae</taxon>
        <taxon>rosids</taxon>
        <taxon>fabids</taxon>
        <taxon>Malpighiales</taxon>
        <taxon>Salicaceae</taxon>
        <taxon>Saliceae</taxon>
        <taxon>Salix</taxon>
    </lineage>
</organism>
<comment type="caution">
    <text evidence="9">The sequence shown here is derived from an EMBL/GenBank/DDBJ whole genome shotgun (WGS) entry which is preliminary data.</text>
</comment>
<dbReference type="PROSITE" id="PS50294">
    <property type="entry name" value="WD_REPEATS_REGION"/>
    <property type="match status" value="1"/>
</dbReference>
<dbReference type="OrthoDB" id="4096at2759"/>
<dbReference type="Pfam" id="PF23769">
    <property type="entry name" value="Beta-prop_WDR75_2nd"/>
    <property type="match status" value="1"/>
</dbReference>
<dbReference type="Pfam" id="PF23869">
    <property type="entry name" value="Beta-prop_WDR75_1st"/>
    <property type="match status" value="2"/>
</dbReference>
<dbReference type="PANTHER" id="PTHR45176">
    <property type="entry name" value="TRANSDUCIN FAMILY PROTEIN / WD-40 REPEAT FAMILY PROTEIN-RELATED"/>
    <property type="match status" value="1"/>
</dbReference>
<protein>
    <submittedName>
        <fullName evidence="9">TRANSDUCIN FAMILY PROTEIN / WD-40 REPEAT FAMILY PROTEIN-RELATED</fullName>
    </submittedName>
</protein>
<evidence type="ECO:0000256" key="6">
    <source>
        <dbReference type="ARBA" id="ARBA00023242"/>
    </source>
</evidence>
<evidence type="ECO:0000256" key="3">
    <source>
        <dbReference type="ARBA" id="ARBA00022552"/>
    </source>
</evidence>
<keyword evidence="2" id="KW-0690">Ribosome biogenesis</keyword>
<feature type="repeat" description="WD" evidence="7">
    <location>
        <begin position="278"/>
        <end position="319"/>
    </location>
</feature>
<dbReference type="InterPro" id="IPR001680">
    <property type="entry name" value="WD40_rpt"/>
</dbReference>
<dbReference type="AlphaFoldDB" id="A0A9Q0Q2D4"/>
<evidence type="ECO:0000313" key="9">
    <source>
        <dbReference type="EMBL" id="KAJ6698773.1"/>
    </source>
</evidence>
<dbReference type="EMBL" id="JAPFFK010000017">
    <property type="protein sequence ID" value="KAJ6698773.1"/>
    <property type="molecule type" value="Genomic_DNA"/>
</dbReference>
<evidence type="ECO:0000256" key="4">
    <source>
        <dbReference type="ARBA" id="ARBA00022574"/>
    </source>
</evidence>
<keyword evidence="6" id="KW-0539">Nucleus</keyword>
<proteinExistence type="predicted"/>
<dbReference type="InterPro" id="IPR015943">
    <property type="entry name" value="WD40/YVTN_repeat-like_dom_sf"/>
</dbReference>
<dbReference type="SUPFAM" id="SSF82171">
    <property type="entry name" value="DPP6 N-terminal domain-like"/>
    <property type="match status" value="1"/>
</dbReference>
<reference evidence="9" key="1">
    <citation type="submission" date="2022-11" db="EMBL/GenBank/DDBJ databases">
        <authorList>
            <person name="Hyden B.L."/>
            <person name="Feng K."/>
            <person name="Yates T."/>
            <person name="Jawdy S."/>
            <person name="Smart L.B."/>
            <person name="Muchero W."/>
        </authorList>
    </citation>
    <scope>NUCLEOTIDE SEQUENCE</scope>
    <source>
        <tissue evidence="9">Shoot tip</tissue>
    </source>
</reference>
<feature type="domain" description="WD repeat-containing protein 75 second beta-propeller" evidence="8">
    <location>
        <begin position="398"/>
        <end position="646"/>
    </location>
</feature>
<dbReference type="InterPro" id="IPR057644">
    <property type="entry name" value="Beta-prop_WDR75_2nd"/>
</dbReference>
<evidence type="ECO:0000259" key="8">
    <source>
        <dbReference type="Pfam" id="PF23769"/>
    </source>
</evidence>
<dbReference type="InterPro" id="IPR036322">
    <property type="entry name" value="WD40_repeat_dom_sf"/>
</dbReference>
<dbReference type="PANTHER" id="PTHR45176:SF1">
    <property type="entry name" value="TRANSDUCIN FAMILY PROTEIN _ WD-40 REPEAT FAMILY PROTEIN-RELATED"/>
    <property type="match status" value="1"/>
</dbReference>
<evidence type="ECO:0000256" key="5">
    <source>
        <dbReference type="ARBA" id="ARBA00022737"/>
    </source>
</evidence>
<evidence type="ECO:0000256" key="2">
    <source>
        <dbReference type="ARBA" id="ARBA00022517"/>
    </source>
</evidence>
<name>A0A9Q0Q2D4_SALPP</name>
<comment type="subcellular location">
    <subcellularLocation>
        <location evidence="1">Nucleus</location>
        <location evidence="1">Nucleolus</location>
    </subcellularLocation>
</comment>
<gene>
    <name evidence="9" type="ORF">OIU79_012133</name>
</gene>
<sequence>MIRGGRSYVLSPPAFSNDAKRLLVCTSNSVTIFSTATGLPVASLDGHAALVTAVIVVPASTPASKIICYCWTASLDGTIRYWDFSVPELIKIINVNLPIISMVIPTLLSQTAETNEKSPKTFAYLSVENTKEPEKESSKALRGQIKKFNLTNSRMAGGMTLTETKQPEIITVSSSGKYFGIRFKRKLQIWKVPTAETERAMVKKITLHHTKNMNVLAFHPTQRIVAAGDVTGRILIWRGFGDRTFSDGDGLVNGKLMNNEEERPGVRGDDDADSCTTWHWHSAEVNVLFFSSDGAYLYSGGKEGVLVVWQLDTGRKKFLPRIGSPLLWLTDSPDPSLSSISCADNQIHLLKMPSMEILKSISGIKLPCSFPEMCNGLQSGIAFDCNAGLVALRTENYCIQLYSLFDDRGVSEVVICERNHQPGDEVTVVVTLAVLSLDGSMMSTAEVKLPEEGLGGLVCLKFWALGSQNKEFSLSTIIYEPHRDAGISAIAFHPTRPMAVSSSYGGDFKVWVCNNGIQEMDQPLSNSGWTCHAVGSYKKKPMTAATFSSDGSVLAVAAETVITLWDADKNILVAVIGETLMPVVNLSFVGTSEYLVSASWGSKPQLSIWSMSKLCVSWSYMLHVEAIASAADMSSFAALALLPESSKCNEISLKGRDGVILLFNASDPVPIFTWSVNKAKGGALAFIQADQSSIDENELDGKPPQSLLAYINGDHEYLLFDPQGKEAKEHSAIRQEGLGDLEEAGKFGYASIYGELPQFDPKRKQASWVASAPLERAWETVFSGSSHNLPPPNQIMFSIFWSLCWKRELPMLIDIQ</sequence>
<keyword evidence="5" id="KW-0677">Repeat</keyword>
<keyword evidence="3" id="KW-0698">rRNA processing</keyword>
<reference evidence="9" key="2">
    <citation type="journal article" date="2023" name="Int. J. Mol. Sci.">
        <title>De Novo Assembly and Annotation of 11 Diverse Shrub Willow (Salix) Genomes Reveals Novel Gene Organization in Sex-Linked Regions.</title>
        <authorList>
            <person name="Hyden B."/>
            <person name="Feng K."/>
            <person name="Yates T.B."/>
            <person name="Jawdy S."/>
            <person name="Cereghino C."/>
            <person name="Smart L.B."/>
            <person name="Muchero W."/>
        </authorList>
    </citation>
    <scope>NUCLEOTIDE SEQUENCE</scope>
    <source>
        <tissue evidence="9">Shoot tip</tissue>
    </source>
</reference>
<evidence type="ECO:0000256" key="7">
    <source>
        <dbReference type="PROSITE-ProRule" id="PRU00221"/>
    </source>
</evidence>